<feature type="transmembrane region" description="Helical" evidence="1">
    <location>
        <begin position="104"/>
        <end position="127"/>
    </location>
</feature>
<organism evidence="2 3">
    <name type="scientific">Ligaoa zhengdingensis</name>
    <dbReference type="NCBI Taxonomy" id="2763658"/>
    <lineage>
        <taxon>Bacteria</taxon>
        <taxon>Bacillati</taxon>
        <taxon>Bacillota</taxon>
        <taxon>Clostridia</taxon>
        <taxon>Eubacteriales</taxon>
        <taxon>Oscillospiraceae</taxon>
        <taxon>Ligaoa</taxon>
    </lineage>
</organism>
<keyword evidence="1" id="KW-0472">Membrane</keyword>
<dbReference type="Proteomes" id="UP000653127">
    <property type="component" value="Unassembled WGS sequence"/>
</dbReference>
<comment type="caution">
    <text evidence="2">The sequence shown here is derived from an EMBL/GenBank/DDBJ whole genome shotgun (WGS) entry which is preliminary data.</text>
</comment>
<feature type="transmembrane region" description="Helical" evidence="1">
    <location>
        <begin position="133"/>
        <end position="154"/>
    </location>
</feature>
<feature type="transmembrane region" description="Helical" evidence="1">
    <location>
        <begin position="21"/>
        <end position="41"/>
    </location>
</feature>
<keyword evidence="3" id="KW-1185">Reference proteome</keyword>
<reference evidence="2" key="1">
    <citation type="submission" date="2020-08" db="EMBL/GenBank/DDBJ databases">
        <title>Genome public.</title>
        <authorList>
            <person name="Liu C."/>
            <person name="Sun Q."/>
        </authorList>
    </citation>
    <scope>NUCLEOTIDE SEQUENCE</scope>
    <source>
        <strain evidence="2">NSJ-31</strain>
    </source>
</reference>
<gene>
    <name evidence="2" type="ORF">H8711_10710</name>
</gene>
<accession>A0A926DYW9</accession>
<dbReference type="AlphaFoldDB" id="A0A926DYW9"/>
<name>A0A926DYW9_9FIRM</name>
<evidence type="ECO:0000313" key="2">
    <source>
        <dbReference type="EMBL" id="MBC8547396.1"/>
    </source>
</evidence>
<protein>
    <recommendedName>
        <fullName evidence="4">DUF2178 domain-containing protein</fullName>
    </recommendedName>
</protein>
<feature type="transmembrane region" description="Helical" evidence="1">
    <location>
        <begin position="53"/>
        <end position="74"/>
    </location>
</feature>
<keyword evidence="1" id="KW-1133">Transmembrane helix</keyword>
<sequence length="155" mass="17133">MSANLFCFSRLPFRTKAKIRLWLGVGIAMVGLCVALLSFRLGEWPEPSFMTGFYVGTGGGLLGSGIVTAVRMGIYLRDAERARKAELEEMDERNRFIQMRSAQAAIWVLVGAVYLAIVVTSLSPALFLATVTLIWVLIGALILLLASYCICRYLY</sequence>
<proteinExistence type="predicted"/>
<evidence type="ECO:0000313" key="3">
    <source>
        <dbReference type="Proteomes" id="UP000653127"/>
    </source>
</evidence>
<evidence type="ECO:0000256" key="1">
    <source>
        <dbReference type="SAM" id="Phobius"/>
    </source>
</evidence>
<dbReference type="RefSeq" id="WP_249283439.1">
    <property type="nucleotide sequence ID" value="NZ_JACRST010000019.1"/>
</dbReference>
<dbReference type="EMBL" id="JACRST010000019">
    <property type="protein sequence ID" value="MBC8547396.1"/>
    <property type="molecule type" value="Genomic_DNA"/>
</dbReference>
<keyword evidence="1" id="KW-0812">Transmembrane</keyword>
<evidence type="ECO:0008006" key="4">
    <source>
        <dbReference type="Google" id="ProtNLM"/>
    </source>
</evidence>